<feature type="region of interest" description="Disordered" evidence="1">
    <location>
        <begin position="45"/>
        <end position="76"/>
    </location>
</feature>
<dbReference type="Pfam" id="PF02037">
    <property type="entry name" value="SAP"/>
    <property type="match status" value="1"/>
</dbReference>
<sequence length="677" mass="79063">MFGVSVSNFGQQLAFLQHQYHQLQQENIFYQTCIKNQQQQLDELKAKKNPCTPPAEKKKRRTPLAAKNNVSASEVQKTPPTLKPYFELKHSERANRNIEIKRKFSEVASSLYSDITSIKVELEFHNGKKKHFYPRTPTSDHSESSELKYSNRINDRDTVQQVLMVKDRFRISDDALHELHMIGSVLPSKHMLVEERKRLNTVVPIHIHPGAANDCSYRCITDILEYIIQKNYQEELIAPGPLDLKLRFACDGAKISKKLNSVRGVMKLLHDRNDVNNASMSPDDEHTLFFFTGEENHYSLKKYGHHTFLEMARLQEEGFEIDGKKINVEWILTCDWKALCLLRGINSANSDYFCLWCHCRKREICNFSINEWPIQRTQTEQNESVANCSTGYIRQDMCSFIDFTSMAPDDLHLRIRLSLKLLNQVVTWAIDQKNEDKLEAEMKRIGASFHFWEERGDDKSTTSIKKWSQPSGDELRKIIKYSQLHNVLDNTKDKHLVSVESLSVNQLRNELVQRGLNNKGKKVLLVARLKEAVGNCKFRKKANASRLQVSFDYEDDDDDDEISLDVDALQTLWGNFHSLMESLRAFPGSEEYKNPELFMQEAREWAKNFRRYTFDEDVTPYLHAMVYHVPYFLEKYRYLHDIGVAQLERKNYDQRMAYFDSTNRYGGKHKKKISQQV</sequence>
<accession>A0A6J8B6Z0</accession>
<evidence type="ECO:0000259" key="2">
    <source>
        <dbReference type="PROSITE" id="PS50800"/>
    </source>
</evidence>
<dbReference type="AlphaFoldDB" id="A0A6J8B6Z0"/>
<keyword evidence="4" id="KW-1185">Reference proteome</keyword>
<feature type="domain" description="SAP" evidence="2">
    <location>
        <begin position="499"/>
        <end position="533"/>
    </location>
</feature>
<protein>
    <recommendedName>
        <fullName evidence="2">SAP domain-containing protein</fullName>
    </recommendedName>
</protein>
<evidence type="ECO:0000313" key="4">
    <source>
        <dbReference type="Proteomes" id="UP000507470"/>
    </source>
</evidence>
<dbReference type="PROSITE" id="PS50800">
    <property type="entry name" value="SAP"/>
    <property type="match status" value="1"/>
</dbReference>
<evidence type="ECO:0000256" key="1">
    <source>
        <dbReference type="SAM" id="MobiDB-lite"/>
    </source>
</evidence>
<name>A0A6J8B6Z0_MYTCO</name>
<dbReference type="InterPro" id="IPR003034">
    <property type="entry name" value="SAP_dom"/>
</dbReference>
<dbReference type="PANTHER" id="PTHR31424">
    <property type="entry name" value="PROTEIN CBG23806"/>
    <property type="match status" value="1"/>
</dbReference>
<dbReference type="Proteomes" id="UP000507470">
    <property type="component" value="Unassembled WGS sequence"/>
</dbReference>
<reference evidence="3 4" key="1">
    <citation type="submission" date="2020-06" db="EMBL/GenBank/DDBJ databases">
        <authorList>
            <person name="Li R."/>
            <person name="Bekaert M."/>
        </authorList>
    </citation>
    <scope>NUCLEOTIDE SEQUENCE [LARGE SCALE GENOMIC DNA]</scope>
    <source>
        <strain evidence="4">wild</strain>
    </source>
</reference>
<gene>
    <name evidence="3" type="ORF">MCOR_14925</name>
</gene>
<proteinExistence type="predicted"/>
<evidence type="ECO:0000313" key="3">
    <source>
        <dbReference type="EMBL" id="CAC5378784.1"/>
    </source>
</evidence>
<dbReference type="Gene3D" id="1.10.720.30">
    <property type="entry name" value="SAP domain"/>
    <property type="match status" value="1"/>
</dbReference>
<dbReference type="EMBL" id="CACVKT020002592">
    <property type="protein sequence ID" value="CAC5378784.1"/>
    <property type="molecule type" value="Genomic_DNA"/>
</dbReference>
<dbReference type="OrthoDB" id="6152204at2759"/>
<dbReference type="InterPro" id="IPR036361">
    <property type="entry name" value="SAP_dom_sf"/>
</dbReference>
<organism evidence="3 4">
    <name type="scientific">Mytilus coruscus</name>
    <name type="common">Sea mussel</name>
    <dbReference type="NCBI Taxonomy" id="42192"/>
    <lineage>
        <taxon>Eukaryota</taxon>
        <taxon>Metazoa</taxon>
        <taxon>Spiralia</taxon>
        <taxon>Lophotrochozoa</taxon>
        <taxon>Mollusca</taxon>
        <taxon>Bivalvia</taxon>
        <taxon>Autobranchia</taxon>
        <taxon>Pteriomorphia</taxon>
        <taxon>Mytilida</taxon>
        <taxon>Mytiloidea</taxon>
        <taxon>Mytilidae</taxon>
        <taxon>Mytilinae</taxon>
        <taxon>Mytilus</taxon>
    </lineage>
</organism>
<dbReference type="SMART" id="SM00513">
    <property type="entry name" value="SAP"/>
    <property type="match status" value="1"/>
</dbReference>
<dbReference type="PANTHER" id="PTHR31424:SF5">
    <property type="entry name" value="APPLE DOMAIN-CONTAINING PROTEIN"/>
    <property type="match status" value="1"/>
</dbReference>
<dbReference type="SUPFAM" id="SSF68906">
    <property type="entry name" value="SAP domain"/>
    <property type="match status" value="1"/>
</dbReference>